<comment type="subcellular location">
    <subcellularLocation>
        <location evidence="1">Membrane</location>
        <topology evidence="1">Lipid-anchor</topology>
    </subcellularLocation>
</comment>
<accession>A0A1M4UC79</accession>
<gene>
    <name evidence="10" type="ORF">SAMN02745218_00469</name>
</gene>
<keyword evidence="4" id="KW-0732">Signal</keyword>
<keyword evidence="3" id="KW-0309">Germination</keyword>
<evidence type="ECO:0000259" key="9">
    <source>
        <dbReference type="Pfam" id="PF25198"/>
    </source>
</evidence>
<evidence type="ECO:0000256" key="2">
    <source>
        <dbReference type="ARBA" id="ARBA00007886"/>
    </source>
</evidence>
<evidence type="ECO:0000256" key="7">
    <source>
        <dbReference type="ARBA" id="ARBA00023288"/>
    </source>
</evidence>
<dbReference type="Pfam" id="PF05504">
    <property type="entry name" value="Spore_GerAC"/>
    <property type="match status" value="1"/>
</dbReference>
<dbReference type="Gene3D" id="6.20.190.10">
    <property type="entry name" value="Nutrient germinant receptor protein C, domain 1"/>
    <property type="match status" value="1"/>
</dbReference>
<dbReference type="NCBIfam" id="TIGR02887">
    <property type="entry name" value="spore_ger_x_C"/>
    <property type="match status" value="1"/>
</dbReference>
<evidence type="ECO:0000256" key="4">
    <source>
        <dbReference type="ARBA" id="ARBA00022729"/>
    </source>
</evidence>
<dbReference type="GO" id="GO:0009847">
    <property type="term" value="P:spore germination"/>
    <property type="evidence" value="ECO:0007669"/>
    <property type="project" value="InterPro"/>
</dbReference>
<dbReference type="Gene3D" id="3.30.300.210">
    <property type="entry name" value="Nutrient germinant receptor protein C, domain 3"/>
    <property type="match status" value="1"/>
</dbReference>
<evidence type="ECO:0000256" key="5">
    <source>
        <dbReference type="ARBA" id="ARBA00023136"/>
    </source>
</evidence>
<organism evidence="10 11">
    <name type="scientific">Desulfofundulus australicus DSM 11792</name>
    <dbReference type="NCBI Taxonomy" id="1121425"/>
    <lineage>
        <taxon>Bacteria</taxon>
        <taxon>Bacillati</taxon>
        <taxon>Bacillota</taxon>
        <taxon>Clostridia</taxon>
        <taxon>Eubacteriales</taxon>
        <taxon>Peptococcaceae</taxon>
        <taxon>Desulfofundulus</taxon>
    </lineage>
</organism>
<name>A0A1M4UC79_9FIRM</name>
<keyword evidence="5" id="KW-0472">Membrane</keyword>
<evidence type="ECO:0000256" key="3">
    <source>
        <dbReference type="ARBA" id="ARBA00022544"/>
    </source>
</evidence>
<dbReference type="RefSeq" id="WP_073162909.1">
    <property type="nucleotide sequence ID" value="NZ_FQUW01000006.1"/>
</dbReference>
<feature type="domain" description="Spore germination protein N-terminal" evidence="9">
    <location>
        <begin position="24"/>
        <end position="196"/>
    </location>
</feature>
<dbReference type="InterPro" id="IPR038501">
    <property type="entry name" value="Spore_GerAC_C_sf"/>
</dbReference>
<dbReference type="InterPro" id="IPR008844">
    <property type="entry name" value="Spore_GerAC-like"/>
</dbReference>
<dbReference type="Pfam" id="PF25198">
    <property type="entry name" value="Spore_GerAC_N"/>
    <property type="match status" value="1"/>
</dbReference>
<dbReference type="PANTHER" id="PTHR35789">
    <property type="entry name" value="SPORE GERMINATION PROTEIN B3"/>
    <property type="match status" value="1"/>
</dbReference>
<reference evidence="11" key="1">
    <citation type="submission" date="2016-11" db="EMBL/GenBank/DDBJ databases">
        <authorList>
            <person name="Varghese N."/>
            <person name="Submissions S."/>
        </authorList>
    </citation>
    <scope>NUCLEOTIDE SEQUENCE [LARGE SCALE GENOMIC DNA]</scope>
    <source>
        <strain evidence="11">DSM 11792</strain>
    </source>
</reference>
<sequence>MKKRIAALLLITFVIILAGGCWSRVELTELAIVLGAGVDLAEDGRILLTLQIARPGAFTAGSEGGGRGKEAASWVISAEGRTVPEAERFLAMKIPRHIYWGHCIILVLGEELARREGTGIVTNFYQREREPRENIYVLVARGRARDFLETYSSLERTSAQAAGFLERMKTGYTVQLRELAEMLVSRGIQPAVTAVEVTEAGTMPGQVPGGPPPPQKEVGVAGTAVFKQDKLIGWLDPWETRGFLWLKGEIMKGVIIVPGPEQPEKLVSIRIRRGKTKIIPEYNGEYPRFLVKIQVEGDMVEQQTRENLATPEKIKLLEEEMASEIKARAEAALDKVQGEYGVDIFGFGEAFHRKYKKEWRKLKYHWDEEFSRAEVEIAVDAQIREIGLLTRRAGIPEE</sequence>
<comment type="similarity">
    <text evidence="2">Belongs to the GerABKC lipoprotein family.</text>
</comment>
<evidence type="ECO:0000313" key="11">
    <source>
        <dbReference type="Proteomes" id="UP000184196"/>
    </source>
</evidence>
<dbReference type="GO" id="GO:0016020">
    <property type="term" value="C:membrane"/>
    <property type="evidence" value="ECO:0007669"/>
    <property type="project" value="UniProtKB-SubCell"/>
</dbReference>
<keyword evidence="7" id="KW-0449">Lipoprotein</keyword>
<dbReference type="Proteomes" id="UP000184196">
    <property type="component" value="Unassembled WGS sequence"/>
</dbReference>
<dbReference type="AlphaFoldDB" id="A0A1M4UC79"/>
<evidence type="ECO:0000256" key="1">
    <source>
        <dbReference type="ARBA" id="ARBA00004635"/>
    </source>
</evidence>
<dbReference type="PROSITE" id="PS51257">
    <property type="entry name" value="PROKAR_LIPOPROTEIN"/>
    <property type="match status" value="1"/>
</dbReference>
<keyword evidence="11" id="KW-1185">Reference proteome</keyword>
<proteinExistence type="inferred from homology"/>
<dbReference type="InterPro" id="IPR057336">
    <property type="entry name" value="GerAC_N"/>
</dbReference>
<feature type="domain" description="Spore germination GerAC-like C-terminal" evidence="8">
    <location>
        <begin position="222"/>
        <end position="387"/>
    </location>
</feature>
<dbReference type="PANTHER" id="PTHR35789:SF1">
    <property type="entry name" value="SPORE GERMINATION PROTEIN B3"/>
    <property type="match status" value="1"/>
</dbReference>
<protein>
    <submittedName>
        <fullName evidence="10">Spore germination protein KC</fullName>
    </submittedName>
</protein>
<evidence type="ECO:0000256" key="6">
    <source>
        <dbReference type="ARBA" id="ARBA00023139"/>
    </source>
</evidence>
<dbReference type="InterPro" id="IPR046953">
    <property type="entry name" value="Spore_GerAC-like_C"/>
</dbReference>
<evidence type="ECO:0000259" key="8">
    <source>
        <dbReference type="Pfam" id="PF05504"/>
    </source>
</evidence>
<dbReference type="EMBL" id="FQUW01000006">
    <property type="protein sequence ID" value="SHE54325.1"/>
    <property type="molecule type" value="Genomic_DNA"/>
</dbReference>
<keyword evidence="6" id="KW-0564">Palmitate</keyword>
<evidence type="ECO:0000313" key="10">
    <source>
        <dbReference type="EMBL" id="SHE54325.1"/>
    </source>
</evidence>